<organism evidence="2 3">
    <name type="scientific">Taxus chinensis</name>
    <name type="common">Chinese yew</name>
    <name type="synonym">Taxus wallichiana var. chinensis</name>
    <dbReference type="NCBI Taxonomy" id="29808"/>
    <lineage>
        <taxon>Eukaryota</taxon>
        <taxon>Viridiplantae</taxon>
        <taxon>Streptophyta</taxon>
        <taxon>Embryophyta</taxon>
        <taxon>Tracheophyta</taxon>
        <taxon>Spermatophyta</taxon>
        <taxon>Pinopsida</taxon>
        <taxon>Pinidae</taxon>
        <taxon>Conifers II</taxon>
        <taxon>Cupressales</taxon>
        <taxon>Taxaceae</taxon>
        <taxon>Taxus</taxon>
    </lineage>
</organism>
<reference evidence="2 3" key="1">
    <citation type="journal article" date="2021" name="Nat. Plants">
        <title>The Taxus genome provides insights into paclitaxel biosynthesis.</title>
        <authorList>
            <person name="Xiong X."/>
            <person name="Gou J."/>
            <person name="Liao Q."/>
            <person name="Li Y."/>
            <person name="Zhou Q."/>
            <person name="Bi G."/>
            <person name="Li C."/>
            <person name="Du R."/>
            <person name="Wang X."/>
            <person name="Sun T."/>
            <person name="Guo L."/>
            <person name="Liang H."/>
            <person name="Lu P."/>
            <person name="Wu Y."/>
            <person name="Zhang Z."/>
            <person name="Ro D.K."/>
            <person name="Shang Y."/>
            <person name="Huang S."/>
            <person name="Yan J."/>
        </authorList>
    </citation>
    <scope>NUCLEOTIDE SEQUENCE [LARGE SCALE GENOMIC DNA]</scope>
    <source>
        <strain evidence="2">Ta-2019</strain>
    </source>
</reference>
<sequence>MDVNRSVQPKQRKFVLGHLGRRDVRDADSRKSREPIRLRHVSSENEGQGSPFRADR</sequence>
<feature type="region of interest" description="Disordered" evidence="1">
    <location>
        <begin position="1"/>
        <end position="56"/>
    </location>
</feature>
<feature type="compositionally biased region" description="Basic and acidic residues" evidence="1">
    <location>
        <begin position="20"/>
        <end position="43"/>
    </location>
</feature>
<dbReference type="EMBL" id="JAHRHJ020000001">
    <property type="protein sequence ID" value="KAH9328365.1"/>
    <property type="molecule type" value="Genomic_DNA"/>
</dbReference>
<gene>
    <name evidence="2" type="ORF">KI387_000473</name>
</gene>
<accession>A0AA38GXR3</accession>
<proteinExistence type="predicted"/>
<evidence type="ECO:0000313" key="3">
    <source>
        <dbReference type="Proteomes" id="UP000824469"/>
    </source>
</evidence>
<keyword evidence="3" id="KW-1185">Reference proteome</keyword>
<evidence type="ECO:0000313" key="2">
    <source>
        <dbReference type="EMBL" id="KAH9328365.1"/>
    </source>
</evidence>
<protein>
    <submittedName>
        <fullName evidence="2">Uncharacterized protein</fullName>
    </submittedName>
</protein>
<dbReference type="AlphaFoldDB" id="A0AA38GXR3"/>
<feature type="non-terminal residue" evidence="2">
    <location>
        <position position="56"/>
    </location>
</feature>
<name>A0AA38GXR3_TAXCH</name>
<comment type="caution">
    <text evidence="2">The sequence shown here is derived from an EMBL/GenBank/DDBJ whole genome shotgun (WGS) entry which is preliminary data.</text>
</comment>
<dbReference type="Proteomes" id="UP000824469">
    <property type="component" value="Unassembled WGS sequence"/>
</dbReference>
<evidence type="ECO:0000256" key="1">
    <source>
        <dbReference type="SAM" id="MobiDB-lite"/>
    </source>
</evidence>